<dbReference type="Gene3D" id="2.40.70.10">
    <property type="entry name" value="Acid Proteases"/>
    <property type="match status" value="1"/>
</dbReference>
<sequence>MSKLLAEDSTAGRLRAMTELRNLTIRPGQDVASFCAVLERLGREANPGCSVEDRSLEYAQILLDNLCTWPEHCQLVAAVHRVDSRKVYEEVKHLAMSIEQSRRMIGAHYKKSVGPTWKIRAEGYQERKEYRSVGPSIGRSNGGGYLREATSAPYRGDRDSETGSTRERNVQNNSVSEARNGTAGNANRKCYNCAKYGHIGRECPRRVAKVNHIVNGRTNNDKADENESLADIIDRVRSLGVRAERGNAPMKDLVGEKMVAGVKVLNKRVEALLDTGSMISIIPIRMLAEAKDDRYNIDALTFVNKSKLAPVHDASGNRMNFLGAVYLDVEVKEGGSSTVAFHISAREEDDVIIGTNALQRLGVEVTVRKPVKDTAANRVVISKRMYVPPRGVQTVQVRCSGELADVDERVIWFSAKGLEAGVYAIRGQSTEVPVVNRSDEPMLLREGEDVGYWGTEKWHDRWEEINPFLMESKNVPGDYMCKERCFDKILLSELQGISFPGAYGRQSFGDLWNAWKIASIFIRTDVSVAQKIQYHKNGVVVLDAGALCSVLRLAYDTCTDWTEFLCTTKRIVTHPAIEENCVIDFYRVALEKLKQELKEESRAARQMKQGPVGFAGPETALLLERDGPRGGLITKVVTTYSGLKETLGNWKTFATWIIVWPMESRGQEEVMKEIINLGRNHLEEGGRIVTAWLPVTAPNEAQWKSMTKLWKILDDALLGFGGENQVIVTASNLVKDNKIFVEVGSPEGAAQFYEAYVGVAAAKLLYSVIRRRAMKFGLPEIERSMRPSTRGRGGVCGASDRPPLKRRAN</sequence>
<keyword evidence="1" id="KW-0479">Metal-binding</keyword>
<dbReference type="Proteomes" id="UP000271162">
    <property type="component" value="Unassembled WGS sequence"/>
</dbReference>
<keyword evidence="6" id="KW-1185">Reference proteome</keyword>
<name>A0A0N4XZT8_NIPBR</name>
<feature type="compositionally biased region" description="Polar residues" evidence="3">
    <location>
        <begin position="170"/>
        <end position="183"/>
    </location>
</feature>
<reference evidence="7" key="1">
    <citation type="submission" date="2017-02" db="UniProtKB">
        <authorList>
            <consortium name="WormBaseParasite"/>
        </authorList>
    </citation>
    <scope>IDENTIFICATION</scope>
</reference>
<evidence type="ECO:0000313" key="5">
    <source>
        <dbReference type="EMBL" id="VDL72315.1"/>
    </source>
</evidence>
<keyword evidence="1" id="KW-0862">Zinc</keyword>
<dbReference type="GO" id="GO:0008270">
    <property type="term" value="F:zinc ion binding"/>
    <property type="evidence" value="ECO:0007669"/>
    <property type="project" value="UniProtKB-KW"/>
</dbReference>
<dbReference type="PROSITE" id="PS50158">
    <property type="entry name" value="ZF_CCHC"/>
    <property type="match status" value="1"/>
</dbReference>
<proteinExistence type="predicted"/>
<reference evidence="5 6" key="2">
    <citation type="submission" date="2018-11" db="EMBL/GenBank/DDBJ databases">
        <authorList>
            <consortium name="Pathogen Informatics"/>
        </authorList>
    </citation>
    <scope>NUCLEOTIDE SEQUENCE [LARGE SCALE GENOMIC DNA]</scope>
</reference>
<dbReference type="WBParaSite" id="NBR_0000872501-mRNA-1">
    <property type="protein sequence ID" value="NBR_0000872501-mRNA-1"/>
    <property type="gene ID" value="NBR_0000872501"/>
</dbReference>
<dbReference type="Gene3D" id="4.10.60.10">
    <property type="entry name" value="Zinc finger, CCHC-type"/>
    <property type="match status" value="1"/>
</dbReference>
<dbReference type="InterPro" id="IPR021109">
    <property type="entry name" value="Peptidase_aspartic_dom_sf"/>
</dbReference>
<dbReference type="STRING" id="27835.A0A0N4XZT8"/>
<keyword evidence="2" id="KW-0175">Coiled coil</keyword>
<dbReference type="InterPro" id="IPR036875">
    <property type="entry name" value="Znf_CCHC_sf"/>
</dbReference>
<evidence type="ECO:0000256" key="1">
    <source>
        <dbReference type="PROSITE-ProRule" id="PRU00047"/>
    </source>
</evidence>
<feature type="compositionally biased region" description="Basic and acidic residues" evidence="3">
    <location>
        <begin position="155"/>
        <end position="169"/>
    </location>
</feature>
<dbReference type="Pfam" id="PF00098">
    <property type="entry name" value="zf-CCHC"/>
    <property type="match status" value="1"/>
</dbReference>
<dbReference type="GO" id="GO:0019899">
    <property type="term" value="F:enzyme binding"/>
    <property type="evidence" value="ECO:0007669"/>
    <property type="project" value="UniProtKB-ARBA"/>
</dbReference>
<dbReference type="InterPro" id="IPR001878">
    <property type="entry name" value="Znf_CCHC"/>
</dbReference>
<dbReference type="SUPFAM" id="SSF50630">
    <property type="entry name" value="Acid proteases"/>
    <property type="match status" value="1"/>
</dbReference>
<evidence type="ECO:0000256" key="2">
    <source>
        <dbReference type="SAM" id="Coils"/>
    </source>
</evidence>
<dbReference type="SMART" id="SM00343">
    <property type="entry name" value="ZnF_C2HC"/>
    <property type="match status" value="1"/>
</dbReference>
<dbReference type="GO" id="GO:0005737">
    <property type="term" value="C:cytoplasm"/>
    <property type="evidence" value="ECO:0007669"/>
    <property type="project" value="UniProtKB-ARBA"/>
</dbReference>
<evidence type="ECO:0000313" key="7">
    <source>
        <dbReference type="WBParaSite" id="NBR_0000872501-mRNA-1"/>
    </source>
</evidence>
<accession>A0A0N4XZT8</accession>
<dbReference type="GO" id="GO:0003676">
    <property type="term" value="F:nucleic acid binding"/>
    <property type="evidence" value="ECO:0007669"/>
    <property type="project" value="InterPro"/>
</dbReference>
<feature type="domain" description="CCHC-type" evidence="4">
    <location>
        <begin position="188"/>
        <end position="205"/>
    </location>
</feature>
<keyword evidence="1" id="KW-0863">Zinc-finger</keyword>
<dbReference type="SUPFAM" id="SSF57756">
    <property type="entry name" value="Retrovirus zinc finger-like domains"/>
    <property type="match status" value="1"/>
</dbReference>
<protein>
    <submittedName>
        <fullName evidence="7">CCHC-type domain-containing protein</fullName>
    </submittedName>
</protein>
<organism evidence="7">
    <name type="scientific">Nippostrongylus brasiliensis</name>
    <name type="common">Rat hookworm</name>
    <dbReference type="NCBI Taxonomy" id="27835"/>
    <lineage>
        <taxon>Eukaryota</taxon>
        <taxon>Metazoa</taxon>
        <taxon>Ecdysozoa</taxon>
        <taxon>Nematoda</taxon>
        <taxon>Chromadorea</taxon>
        <taxon>Rhabditida</taxon>
        <taxon>Rhabditina</taxon>
        <taxon>Rhabditomorpha</taxon>
        <taxon>Strongyloidea</taxon>
        <taxon>Heligmosomidae</taxon>
        <taxon>Nippostrongylus</taxon>
    </lineage>
</organism>
<gene>
    <name evidence="5" type="ORF">NBR_LOCUS8726</name>
</gene>
<feature type="coiled-coil region" evidence="2">
    <location>
        <begin position="583"/>
        <end position="610"/>
    </location>
</feature>
<dbReference type="AlphaFoldDB" id="A0A0N4XZT8"/>
<evidence type="ECO:0000259" key="4">
    <source>
        <dbReference type="PROSITE" id="PS50158"/>
    </source>
</evidence>
<feature type="region of interest" description="Disordered" evidence="3">
    <location>
        <begin position="133"/>
        <end position="183"/>
    </location>
</feature>
<feature type="region of interest" description="Disordered" evidence="3">
    <location>
        <begin position="785"/>
        <end position="809"/>
    </location>
</feature>
<evidence type="ECO:0000256" key="3">
    <source>
        <dbReference type="SAM" id="MobiDB-lite"/>
    </source>
</evidence>
<evidence type="ECO:0000313" key="6">
    <source>
        <dbReference type="Proteomes" id="UP000271162"/>
    </source>
</evidence>
<dbReference type="EMBL" id="UYSL01020043">
    <property type="protein sequence ID" value="VDL72315.1"/>
    <property type="molecule type" value="Genomic_DNA"/>
</dbReference>